<feature type="compositionally biased region" description="Basic and acidic residues" evidence="2">
    <location>
        <begin position="168"/>
        <end position="180"/>
    </location>
</feature>
<dbReference type="Proteomes" id="UP001460270">
    <property type="component" value="Unassembled WGS sequence"/>
</dbReference>
<evidence type="ECO:0000313" key="4">
    <source>
        <dbReference type="Proteomes" id="UP001460270"/>
    </source>
</evidence>
<dbReference type="AlphaFoldDB" id="A0AAW0NK03"/>
<comment type="similarity">
    <text evidence="1">Belongs to the HSBP1 family.</text>
</comment>
<organism evidence="3 4">
    <name type="scientific">Mugilogobius chulae</name>
    <name type="common">yellowstripe goby</name>
    <dbReference type="NCBI Taxonomy" id="88201"/>
    <lineage>
        <taxon>Eukaryota</taxon>
        <taxon>Metazoa</taxon>
        <taxon>Chordata</taxon>
        <taxon>Craniata</taxon>
        <taxon>Vertebrata</taxon>
        <taxon>Euteleostomi</taxon>
        <taxon>Actinopterygii</taxon>
        <taxon>Neopterygii</taxon>
        <taxon>Teleostei</taxon>
        <taxon>Neoteleostei</taxon>
        <taxon>Acanthomorphata</taxon>
        <taxon>Gobiaria</taxon>
        <taxon>Gobiiformes</taxon>
        <taxon>Gobioidei</taxon>
        <taxon>Gobiidae</taxon>
        <taxon>Gobionellinae</taxon>
        <taxon>Mugilogobius</taxon>
    </lineage>
</organism>
<dbReference type="Pfam" id="PF06825">
    <property type="entry name" value="HSBP1"/>
    <property type="match status" value="1"/>
</dbReference>
<dbReference type="GO" id="GO:0005634">
    <property type="term" value="C:nucleus"/>
    <property type="evidence" value="ECO:0007669"/>
    <property type="project" value="TreeGrafter"/>
</dbReference>
<feature type="region of interest" description="Disordered" evidence="2">
    <location>
        <begin position="60"/>
        <end position="81"/>
    </location>
</feature>
<reference evidence="4" key="1">
    <citation type="submission" date="2024-04" db="EMBL/GenBank/DDBJ databases">
        <title>Salinicola lusitanus LLJ914,a marine bacterium isolated from the Okinawa Trough.</title>
        <authorList>
            <person name="Li J."/>
        </authorList>
    </citation>
    <scope>NUCLEOTIDE SEQUENCE [LARGE SCALE GENOMIC DNA]</scope>
</reference>
<sequence length="219" mass="25421">MSKTEEKAAQELTEVMEKTMQRLQGRFQAMSDQLNSKNILYRMGSRIYDLEKNVSELMTQAGMDNQAEGRERERERERERGDVDFHFKRQLRLKHNRNQKSRRWWTRTGVSPKTPCTGFLLCEKGDINRRVLVSQHPPWLGLHGYWVNLAVVMAECVRLLQRSGRGQSVEKRTDKMKESDNDSSSMIKRLSAQGGTSIGLGKDRVISTSEVRQQRDETC</sequence>
<dbReference type="GO" id="GO:0003714">
    <property type="term" value="F:transcription corepressor activity"/>
    <property type="evidence" value="ECO:0007669"/>
    <property type="project" value="InterPro"/>
</dbReference>
<proteinExistence type="inferred from homology"/>
<gene>
    <name evidence="3" type="ORF">WMY93_019795</name>
</gene>
<dbReference type="GO" id="GO:0005829">
    <property type="term" value="C:cytosol"/>
    <property type="evidence" value="ECO:0007669"/>
    <property type="project" value="TreeGrafter"/>
</dbReference>
<evidence type="ECO:0000256" key="1">
    <source>
        <dbReference type="ARBA" id="ARBA00006349"/>
    </source>
</evidence>
<accession>A0AAW0NK03</accession>
<keyword evidence="4" id="KW-1185">Reference proteome</keyword>
<dbReference type="EMBL" id="JBBPFD010000014">
    <property type="protein sequence ID" value="KAK7898942.1"/>
    <property type="molecule type" value="Genomic_DNA"/>
</dbReference>
<name>A0AAW0NK03_9GOBI</name>
<dbReference type="InterPro" id="IPR009643">
    <property type="entry name" value="HS1-bd"/>
</dbReference>
<feature type="compositionally biased region" description="Basic and acidic residues" evidence="2">
    <location>
        <begin position="67"/>
        <end position="81"/>
    </location>
</feature>
<dbReference type="GO" id="GO:0070370">
    <property type="term" value="P:cellular heat acclimation"/>
    <property type="evidence" value="ECO:0007669"/>
    <property type="project" value="TreeGrafter"/>
</dbReference>
<evidence type="ECO:0000313" key="3">
    <source>
        <dbReference type="EMBL" id="KAK7898942.1"/>
    </source>
</evidence>
<protein>
    <submittedName>
        <fullName evidence="3">Uncharacterized protein</fullName>
    </submittedName>
</protein>
<dbReference type="PANTHER" id="PTHR19424">
    <property type="entry name" value="HEAT SHOCK FACTOR BINDING PROTEIN 1"/>
    <property type="match status" value="1"/>
</dbReference>
<feature type="region of interest" description="Disordered" evidence="2">
    <location>
        <begin position="167"/>
        <end position="219"/>
    </location>
</feature>
<dbReference type="Gene3D" id="1.20.5.430">
    <property type="match status" value="1"/>
</dbReference>
<comment type="caution">
    <text evidence="3">The sequence shown here is derived from an EMBL/GenBank/DDBJ whole genome shotgun (WGS) entry which is preliminary data.</text>
</comment>
<dbReference type="PANTHER" id="PTHR19424:SF0">
    <property type="entry name" value="HEAT SHOCK FACTOR BINDING PROTEIN 1"/>
    <property type="match status" value="1"/>
</dbReference>
<evidence type="ECO:0000256" key="2">
    <source>
        <dbReference type="SAM" id="MobiDB-lite"/>
    </source>
</evidence>